<reference evidence="1 2" key="1">
    <citation type="submission" date="2023-03" db="EMBL/GenBank/DDBJ databases">
        <title>WGS of Gossypium arboreum.</title>
        <authorList>
            <person name="Yu D."/>
        </authorList>
    </citation>
    <scope>NUCLEOTIDE SEQUENCE [LARGE SCALE GENOMIC DNA]</scope>
    <source>
        <tissue evidence="1">Leaf</tissue>
    </source>
</reference>
<keyword evidence="2" id="KW-1185">Reference proteome</keyword>
<evidence type="ECO:0000313" key="1">
    <source>
        <dbReference type="EMBL" id="KAK5783738.1"/>
    </source>
</evidence>
<comment type="caution">
    <text evidence="1">The sequence shown here is derived from an EMBL/GenBank/DDBJ whole genome shotgun (WGS) entry which is preliminary data.</text>
</comment>
<protein>
    <submittedName>
        <fullName evidence="1">Uncharacterized protein</fullName>
    </submittedName>
</protein>
<name>A0ABR0MZN1_GOSAR</name>
<organism evidence="1 2">
    <name type="scientific">Gossypium arboreum</name>
    <name type="common">Tree cotton</name>
    <name type="synonym">Gossypium nanking</name>
    <dbReference type="NCBI Taxonomy" id="29729"/>
    <lineage>
        <taxon>Eukaryota</taxon>
        <taxon>Viridiplantae</taxon>
        <taxon>Streptophyta</taxon>
        <taxon>Embryophyta</taxon>
        <taxon>Tracheophyta</taxon>
        <taxon>Spermatophyta</taxon>
        <taxon>Magnoliopsida</taxon>
        <taxon>eudicotyledons</taxon>
        <taxon>Gunneridae</taxon>
        <taxon>Pentapetalae</taxon>
        <taxon>rosids</taxon>
        <taxon>malvids</taxon>
        <taxon>Malvales</taxon>
        <taxon>Malvaceae</taxon>
        <taxon>Malvoideae</taxon>
        <taxon>Gossypium</taxon>
    </lineage>
</organism>
<gene>
    <name evidence="1" type="ORF">PVK06_038251</name>
</gene>
<sequence length="135" mass="15561">MWSTGELIKISFNWAKQYTSALKVNISNQQVPTIVVSKLGNWIQLNSDRAIKEESGFATIKGVLHNRYNEWVIGYNRCMHICSVLDSELWGILEGLTIVMDRDFNSYEAIQAIKGRATKVQIPLWLEELIFVWLN</sequence>
<accession>A0ABR0MZN1</accession>
<evidence type="ECO:0000313" key="2">
    <source>
        <dbReference type="Proteomes" id="UP001358586"/>
    </source>
</evidence>
<dbReference type="Proteomes" id="UP001358586">
    <property type="component" value="Chromosome 11"/>
</dbReference>
<dbReference type="EMBL" id="JARKNE010000011">
    <property type="protein sequence ID" value="KAK5783738.1"/>
    <property type="molecule type" value="Genomic_DNA"/>
</dbReference>
<proteinExistence type="predicted"/>